<feature type="region of interest" description="Disordered" evidence="1">
    <location>
        <begin position="600"/>
        <end position="661"/>
    </location>
</feature>
<name>A0ABW2YFC8_9GAMM</name>
<protein>
    <submittedName>
        <fullName evidence="6">Peptidoglycan-binding protein</fullName>
    </submittedName>
</protein>
<dbReference type="Gene3D" id="2.70.70.10">
    <property type="entry name" value="Glucose Permease (Domain IIA)"/>
    <property type="match status" value="1"/>
</dbReference>
<evidence type="ECO:0000313" key="7">
    <source>
        <dbReference type="Proteomes" id="UP001597110"/>
    </source>
</evidence>
<feature type="compositionally biased region" description="Low complexity" evidence="1">
    <location>
        <begin position="418"/>
        <end position="442"/>
    </location>
</feature>
<organism evidence="6 7">
    <name type="scientific">Lysobacter brunescens</name>
    <dbReference type="NCBI Taxonomy" id="262323"/>
    <lineage>
        <taxon>Bacteria</taxon>
        <taxon>Pseudomonadati</taxon>
        <taxon>Pseudomonadota</taxon>
        <taxon>Gammaproteobacteria</taxon>
        <taxon>Lysobacterales</taxon>
        <taxon>Lysobacteraceae</taxon>
        <taxon>Lysobacter</taxon>
    </lineage>
</organism>
<dbReference type="SUPFAM" id="SSF51261">
    <property type="entry name" value="Duplicated hybrid motif"/>
    <property type="match status" value="1"/>
</dbReference>
<evidence type="ECO:0000259" key="5">
    <source>
        <dbReference type="Pfam" id="PF20410"/>
    </source>
</evidence>
<dbReference type="InterPro" id="IPR036366">
    <property type="entry name" value="PGBDSf"/>
</dbReference>
<dbReference type="Pfam" id="PF00182">
    <property type="entry name" value="Glyco_hydro_19"/>
    <property type="match status" value="1"/>
</dbReference>
<dbReference type="Pfam" id="PF20410">
    <property type="entry name" value="X-Tfes_XVIPCD"/>
    <property type="match status" value="1"/>
</dbReference>
<feature type="domain" description="Peptidoglycan binding-like" evidence="3">
    <location>
        <begin position="162"/>
        <end position="225"/>
    </location>
</feature>
<dbReference type="InterPro" id="IPR016047">
    <property type="entry name" value="M23ase_b-sheet_dom"/>
</dbReference>
<feature type="compositionally biased region" description="Low complexity" evidence="1">
    <location>
        <begin position="627"/>
        <end position="661"/>
    </location>
</feature>
<dbReference type="PANTHER" id="PTHR21666:SF294">
    <property type="entry name" value="PEPTIDASE M23"/>
    <property type="match status" value="1"/>
</dbReference>
<dbReference type="SUPFAM" id="SSF53955">
    <property type="entry name" value="Lysozyme-like"/>
    <property type="match status" value="1"/>
</dbReference>
<evidence type="ECO:0000259" key="4">
    <source>
        <dbReference type="Pfam" id="PF01551"/>
    </source>
</evidence>
<feature type="compositionally biased region" description="Pro residues" evidence="1">
    <location>
        <begin position="240"/>
        <end position="251"/>
    </location>
</feature>
<dbReference type="InterPro" id="IPR000726">
    <property type="entry name" value="Glyco_hydro_19_cat"/>
</dbReference>
<evidence type="ECO:0000259" key="3">
    <source>
        <dbReference type="Pfam" id="PF01471"/>
    </source>
</evidence>
<evidence type="ECO:0000259" key="2">
    <source>
        <dbReference type="Pfam" id="PF00182"/>
    </source>
</evidence>
<dbReference type="InterPro" id="IPR002477">
    <property type="entry name" value="Peptidoglycan-bd-like"/>
</dbReference>
<feature type="region of interest" description="Disordered" evidence="1">
    <location>
        <begin position="359"/>
        <end position="378"/>
    </location>
</feature>
<feature type="domain" description="M23ase beta-sheet core" evidence="4">
    <location>
        <begin position="297"/>
        <end position="403"/>
    </location>
</feature>
<evidence type="ECO:0000313" key="6">
    <source>
        <dbReference type="EMBL" id="MFD0726417.1"/>
    </source>
</evidence>
<dbReference type="InterPro" id="IPR023346">
    <property type="entry name" value="Lysozyme-like_dom_sf"/>
</dbReference>
<accession>A0ABW2YFC8</accession>
<feature type="domain" description="X-Tfes XVIPCD" evidence="5">
    <location>
        <begin position="529"/>
        <end position="630"/>
    </location>
</feature>
<dbReference type="InterPro" id="IPR011055">
    <property type="entry name" value="Dup_hybrid_motif"/>
</dbReference>
<dbReference type="RefSeq" id="WP_386824759.1">
    <property type="nucleotide sequence ID" value="NZ_JBHTIF010000002.1"/>
</dbReference>
<dbReference type="InterPro" id="IPR046519">
    <property type="entry name" value="X-Tfes_XVIPCD"/>
</dbReference>
<dbReference type="InterPro" id="IPR050570">
    <property type="entry name" value="Cell_wall_metabolism_enzyme"/>
</dbReference>
<sequence>MTTLAEARQITAGGQENIANAIYGGEWGKKPGTLGNTEPGDGWRFHGRGYVQLTGRANYESVGQALGLDLVNNPDLAADREIAARIAIHYWKDRVRTQGHQLNVREATQDINGGYNHLKERGEAADAWERKFAQGYLQKLGLGETAAAIDPLSDRKLERNERGESVRKLQQDLVALGVQFKDNEGRPIPPTGFYGQQTELAVRDFQANNKLPQTGIADEATRRAIEAAARERAPSTPTTAPAPQPSTPTPTPTAAAGPQSFDDVMRIMLPPQNGTAPHMTSDFGPRTINGRADDHGGVDFNYVGGQNGVNLRHPTVHSPVSGVVEYGDGQGSYGTVKIRDDQGNLHEILHLDSRSVRVTDPPTRVEAGDPIGTMGGRGPGGSSDYAQHVHYQMRDPNGRIIDPEAFWNDRTHTRTEATPEANTTPAAERGTAPSPVTVATTPLPSEAMADGVLRRNEQGPDVGRYQRLLADLGHVGTDGKPLKVDEKFGANTEFATRQFQRDHGIDTVGVIGPKTRAALDAAGRDLVTHPDHPNNPLYERMLEQVHAAEATRGIPHGEHSRKVAAALTVEAIREGVQPDRVELSRDGSLVRAVQFSAMGDRPELNRGTDPIATGQAANQPIRESSEQAAQVANNVAAQQRDQAFTQQQSQQDAVTQAARAR</sequence>
<dbReference type="Pfam" id="PF01551">
    <property type="entry name" value="Peptidase_M23"/>
    <property type="match status" value="1"/>
</dbReference>
<dbReference type="PANTHER" id="PTHR21666">
    <property type="entry name" value="PEPTIDASE-RELATED"/>
    <property type="match status" value="1"/>
</dbReference>
<gene>
    <name evidence="6" type="ORF">ACFQ0E_12515</name>
</gene>
<feature type="domain" description="Peptidoglycan binding-like" evidence="3">
    <location>
        <begin position="458"/>
        <end position="519"/>
    </location>
</feature>
<reference evidence="7" key="1">
    <citation type="journal article" date="2019" name="Int. J. Syst. Evol. Microbiol.">
        <title>The Global Catalogue of Microorganisms (GCM) 10K type strain sequencing project: providing services to taxonomists for standard genome sequencing and annotation.</title>
        <authorList>
            <consortium name="The Broad Institute Genomics Platform"/>
            <consortium name="The Broad Institute Genome Sequencing Center for Infectious Disease"/>
            <person name="Wu L."/>
            <person name="Ma J."/>
        </authorList>
    </citation>
    <scope>NUCLEOTIDE SEQUENCE [LARGE SCALE GENOMIC DNA]</scope>
    <source>
        <strain evidence="7">CCUG 55585</strain>
    </source>
</reference>
<dbReference type="CDD" id="cd12797">
    <property type="entry name" value="M23_peptidase"/>
    <property type="match status" value="1"/>
</dbReference>
<feature type="region of interest" description="Disordered" evidence="1">
    <location>
        <begin position="413"/>
        <end position="442"/>
    </location>
</feature>
<dbReference type="Gene3D" id="1.10.101.10">
    <property type="entry name" value="PGBD-like superfamily/PGBD"/>
    <property type="match status" value="2"/>
</dbReference>
<keyword evidence="7" id="KW-1185">Reference proteome</keyword>
<comment type="caution">
    <text evidence="6">The sequence shown here is derived from an EMBL/GenBank/DDBJ whole genome shotgun (WGS) entry which is preliminary data.</text>
</comment>
<dbReference type="Gene3D" id="1.10.530.10">
    <property type="match status" value="1"/>
</dbReference>
<dbReference type="Pfam" id="PF01471">
    <property type="entry name" value="PG_binding_1"/>
    <property type="match status" value="2"/>
</dbReference>
<dbReference type="InterPro" id="IPR036365">
    <property type="entry name" value="PGBD-like_sf"/>
</dbReference>
<dbReference type="EMBL" id="JBHTIF010000002">
    <property type="protein sequence ID" value="MFD0726417.1"/>
    <property type="molecule type" value="Genomic_DNA"/>
</dbReference>
<dbReference type="Proteomes" id="UP001597110">
    <property type="component" value="Unassembled WGS sequence"/>
</dbReference>
<feature type="region of interest" description="Disordered" evidence="1">
    <location>
        <begin position="228"/>
        <end position="258"/>
    </location>
</feature>
<feature type="domain" description="Glycoside hydrolase family 19 catalytic" evidence="2">
    <location>
        <begin position="42"/>
        <end position="93"/>
    </location>
</feature>
<evidence type="ECO:0000256" key="1">
    <source>
        <dbReference type="SAM" id="MobiDB-lite"/>
    </source>
</evidence>
<dbReference type="SUPFAM" id="SSF47090">
    <property type="entry name" value="PGBD-like"/>
    <property type="match status" value="2"/>
</dbReference>
<proteinExistence type="predicted"/>